<evidence type="ECO:0000313" key="2">
    <source>
        <dbReference type="Proteomes" id="UP000617555"/>
    </source>
</evidence>
<dbReference type="Proteomes" id="UP000617555">
    <property type="component" value="Unassembled WGS sequence"/>
</dbReference>
<accession>A0ABQ1JR15</accession>
<protein>
    <submittedName>
        <fullName evidence="1">Uncharacterized protein</fullName>
    </submittedName>
</protein>
<dbReference type="EMBL" id="BMII01000052">
    <property type="protein sequence ID" value="GGB75447.1"/>
    <property type="molecule type" value="Genomic_DNA"/>
</dbReference>
<proteinExistence type="predicted"/>
<dbReference type="RefSeq" id="WP_188741028.1">
    <property type="nucleotide sequence ID" value="NZ_BMII01000052.1"/>
</dbReference>
<comment type="caution">
    <text evidence="1">The sequence shown here is derived from an EMBL/GenBank/DDBJ whole genome shotgun (WGS) entry which is preliminary data.</text>
</comment>
<gene>
    <name evidence="1" type="ORF">GCM10011607_39690</name>
</gene>
<evidence type="ECO:0000313" key="1">
    <source>
        <dbReference type="EMBL" id="GGB75447.1"/>
    </source>
</evidence>
<organism evidence="1 2">
    <name type="scientific">Shewanella inventionis</name>
    <dbReference type="NCBI Taxonomy" id="1738770"/>
    <lineage>
        <taxon>Bacteria</taxon>
        <taxon>Pseudomonadati</taxon>
        <taxon>Pseudomonadota</taxon>
        <taxon>Gammaproteobacteria</taxon>
        <taxon>Alteromonadales</taxon>
        <taxon>Shewanellaceae</taxon>
        <taxon>Shewanella</taxon>
    </lineage>
</organism>
<reference evidence="2" key="1">
    <citation type="journal article" date="2019" name="Int. J. Syst. Evol. Microbiol.">
        <title>The Global Catalogue of Microorganisms (GCM) 10K type strain sequencing project: providing services to taxonomists for standard genome sequencing and annotation.</title>
        <authorList>
            <consortium name="The Broad Institute Genomics Platform"/>
            <consortium name="The Broad Institute Genome Sequencing Center for Infectious Disease"/>
            <person name="Wu L."/>
            <person name="Ma J."/>
        </authorList>
    </citation>
    <scope>NUCLEOTIDE SEQUENCE [LARGE SCALE GENOMIC DNA]</scope>
    <source>
        <strain evidence="2">CGMCC 1.15339</strain>
    </source>
</reference>
<name>A0ABQ1JR15_9GAMM</name>
<sequence length="101" mass="11346">MKQDIIGFCEYFATGEGMTYMLMSGTEEAIKDFVGPYFSIGLTFFSFEDMKKALIAGGSNDIDNPIVKAAEMLNGHLPTVAKLIQKYGYCEFTYKLHYNLT</sequence>
<keyword evidence="2" id="KW-1185">Reference proteome</keyword>